<evidence type="ECO:0000313" key="1">
    <source>
        <dbReference type="EMBL" id="PRY33869.1"/>
    </source>
</evidence>
<comment type="caution">
    <text evidence="1">The sequence shown here is derived from an EMBL/GenBank/DDBJ whole genome shotgun (WGS) entry which is preliminary data.</text>
</comment>
<dbReference type="RefSeq" id="WP_106139533.1">
    <property type="nucleotide sequence ID" value="NZ_PVTE01000019.1"/>
</dbReference>
<sequence>MTVTSPAGLHHPGQLARDYPQQLRDYEDRRSLTLQFSTAISVANPNRNQFMVDLAKLLAAYEARY</sequence>
<evidence type="ECO:0000313" key="2">
    <source>
        <dbReference type="Proteomes" id="UP000238375"/>
    </source>
</evidence>
<keyword evidence="2" id="KW-1185">Reference proteome</keyword>
<protein>
    <submittedName>
        <fullName evidence="1">Uncharacterized protein</fullName>
    </submittedName>
</protein>
<name>A0A2T0SKD6_9BACT</name>
<proteinExistence type="predicted"/>
<accession>A0A2T0SKD6</accession>
<dbReference type="AlphaFoldDB" id="A0A2T0SKD6"/>
<gene>
    <name evidence="1" type="ORF">CLV58_11918</name>
</gene>
<organism evidence="1 2">
    <name type="scientific">Spirosoma oryzae</name>
    <dbReference type="NCBI Taxonomy" id="1469603"/>
    <lineage>
        <taxon>Bacteria</taxon>
        <taxon>Pseudomonadati</taxon>
        <taxon>Bacteroidota</taxon>
        <taxon>Cytophagia</taxon>
        <taxon>Cytophagales</taxon>
        <taxon>Cytophagaceae</taxon>
        <taxon>Spirosoma</taxon>
    </lineage>
</organism>
<reference evidence="1 2" key="1">
    <citation type="submission" date="2018-03" db="EMBL/GenBank/DDBJ databases">
        <title>Genomic Encyclopedia of Archaeal and Bacterial Type Strains, Phase II (KMG-II): from individual species to whole genera.</title>
        <authorList>
            <person name="Goeker M."/>
        </authorList>
    </citation>
    <scope>NUCLEOTIDE SEQUENCE [LARGE SCALE GENOMIC DNA]</scope>
    <source>
        <strain evidence="1 2">DSM 28354</strain>
    </source>
</reference>
<dbReference type="EMBL" id="PVTE01000019">
    <property type="protein sequence ID" value="PRY33869.1"/>
    <property type="molecule type" value="Genomic_DNA"/>
</dbReference>
<dbReference type="Proteomes" id="UP000238375">
    <property type="component" value="Unassembled WGS sequence"/>
</dbReference>